<protein>
    <submittedName>
        <fullName evidence="4">Peptidase M16</fullName>
    </submittedName>
</protein>
<evidence type="ECO:0000259" key="3">
    <source>
        <dbReference type="Pfam" id="PF05193"/>
    </source>
</evidence>
<dbReference type="RefSeq" id="WP_100705384.1">
    <property type="nucleotide sequence ID" value="NZ_NPDL01000002.1"/>
</dbReference>
<dbReference type="EMBL" id="NPDN01000002">
    <property type="protein sequence ID" value="PJZ26558.1"/>
    <property type="molecule type" value="Genomic_DNA"/>
</dbReference>
<dbReference type="Proteomes" id="UP000232196">
    <property type="component" value="Unassembled WGS sequence"/>
</dbReference>
<organism evidence="4 5">
    <name type="scientific">Leptospira hartskeerlii</name>
    <dbReference type="NCBI Taxonomy" id="2023177"/>
    <lineage>
        <taxon>Bacteria</taxon>
        <taxon>Pseudomonadati</taxon>
        <taxon>Spirochaetota</taxon>
        <taxon>Spirochaetia</taxon>
        <taxon>Leptospirales</taxon>
        <taxon>Leptospiraceae</taxon>
        <taxon>Leptospira</taxon>
    </lineage>
</organism>
<dbReference type="PANTHER" id="PTHR11851">
    <property type="entry name" value="METALLOPROTEASE"/>
    <property type="match status" value="1"/>
</dbReference>
<keyword evidence="5" id="KW-1185">Reference proteome</keyword>
<feature type="chain" id="PRO_5014922633" evidence="2">
    <location>
        <begin position="24"/>
        <end position="477"/>
    </location>
</feature>
<dbReference type="InterPro" id="IPR050361">
    <property type="entry name" value="MPP/UQCRC_Complex"/>
</dbReference>
<dbReference type="Pfam" id="PF05193">
    <property type="entry name" value="Peptidase_M16_C"/>
    <property type="match status" value="1"/>
</dbReference>
<feature type="domain" description="Peptidase M16 C-terminal" evidence="3">
    <location>
        <begin position="208"/>
        <end position="389"/>
    </location>
</feature>
<dbReference type="PANTHER" id="PTHR11851:SF225">
    <property type="entry name" value="NON-PEPTIDASE HOMOLOG YMXG"/>
    <property type="match status" value="1"/>
</dbReference>
<keyword evidence="2" id="KW-0732">Signal</keyword>
<dbReference type="SUPFAM" id="SSF63411">
    <property type="entry name" value="LuxS/MPP-like metallohydrolase"/>
    <property type="match status" value="2"/>
</dbReference>
<proteinExistence type="predicted"/>
<dbReference type="InterPro" id="IPR011249">
    <property type="entry name" value="Metalloenz_LuxS/M16"/>
</dbReference>
<name>A0A2M9XFV0_9LEPT</name>
<gene>
    <name evidence="4" type="ORF">CH357_03420</name>
</gene>
<dbReference type="InterPro" id="IPR007863">
    <property type="entry name" value="Peptidase_M16_C"/>
</dbReference>
<feature type="region of interest" description="Disordered" evidence="1">
    <location>
        <begin position="455"/>
        <end position="477"/>
    </location>
</feature>
<accession>A0A2M9XFV0</accession>
<feature type="signal peptide" evidence="2">
    <location>
        <begin position="1"/>
        <end position="23"/>
    </location>
</feature>
<dbReference type="Gene3D" id="3.30.830.10">
    <property type="entry name" value="Metalloenzyme, LuxS/M16 peptidase-like"/>
    <property type="match status" value="2"/>
</dbReference>
<evidence type="ECO:0000256" key="1">
    <source>
        <dbReference type="SAM" id="MobiDB-lite"/>
    </source>
</evidence>
<evidence type="ECO:0000256" key="2">
    <source>
        <dbReference type="SAM" id="SignalP"/>
    </source>
</evidence>
<dbReference type="GO" id="GO:0046872">
    <property type="term" value="F:metal ion binding"/>
    <property type="evidence" value="ECO:0007669"/>
    <property type="project" value="InterPro"/>
</dbReference>
<dbReference type="AlphaFoldDB" id="A0A2M9XFV0"/>
<comment type="caution">
    <text evidence="4">The sequence shown here is derived from an EMBL/GenBank/DDBJ whole genome shotgun (WGS) entry which is preliminary data.</text>
</comment>
<reference evidence="4 5" key="1">
    <citation type="submission" date="2017-07" db="EMBL/GenBank/DDBJ databases">
        <title>Leptospira spp. isolated from tropical soils.</title>
        <authorList>
            <person name="Thibeaux R."/>
            <person name="Iraola G."/>
            <person name="Ferres I."/>
            <person name="Bierque E."/>
            <person name="Girault D."/>
            <person name="Soupe-Gilbert M.-E."/>
            <person name="Picardeau M."/>
            <person name="Goarant C."/>
        </authorList>
    </citation>
    <scope>NUCLEOTIDE SEQUENCE [LARGE SCALE GENOMIC DNA]</scope>
    <source>
        <strain evidence="4 5">MCA1-C-A1</strain>
    </source>
</reference>
<evidence type="ECO:0000313" key="4">
    <source>
        <dbReference type="EMBL" id="PJZ26558.1"/>
    </source>
</evidence>
<sequence>MNIIKRLTISAVVFLFAFVSLEAAPGDFVKDVKIPALEFHFPEIKEIGKDPNTRILYLENSEFPIKTLEITFYSGPDFYTKTPFELVEIFPEAWKKGGTNSHPGESFAEVWESYGSKLRVDSDLDTVTLTFSWLSRYDQESKALISEFLKQPLFGKEAFELARLQLGEQIKRRNDNIVGLAFRKANELVYHGKVKGKTLSLSALEQLKEEDLEEYYKNQLLSSRRSILVSGKWNQEEIPQFLGDILPTFSGTPIIESQGSSPEELNKNLKQKEIKNLIVDKANTQNVVLFLGVGPAHNDKDFYAVQVLNYLVGGGGFTSYFMSKIRSDKGLAYSSSSHPVFEKDHSVIYFFTQTKSQSTTEVYNLMGEILGDSTFANISEDELKNAKEAILNKFIFLFTDSVEILRNEVRFREHKMPTDYLKNYRDKIQNVSLADLRRVGKMYFRRDKLTAVISGPKSSVSSDLPGQKTIGPEDPIP</sequence>
<evidence type="ECO:0000313" key="5">
    <source>
        <dbReference type="Proteomes" id="UP000232196"/>
    </source>
</evidence>
<dbReference type="OrthoDB" id="9811314at2"/>